<dbReference type="InterPro" id="IPR016181">
    <property type="entry name" value="Acyl_CoA_acyltransferase"/>
</dbReference>
<organism evidence="4 7">
    <name type="scientific">Companilactobacillus halodurans</name>
    <dbReference type="NCBI Taxonomy" id="2584183"/>
    <lineage>
        <taxon>Bacteria</taxon>
        <taxon>Bacillati</taxon>
        <taxon>Bacillota</taxon>
        <taxon>Bacilli</taxon>
        <taxon>Lactobacillales</taxon>
        <taxon>Lactobacillaceae</taxon>
        <taxon>Companilactobacillus</taxon>
    </lineage>
</organism>
<proteinExistence type="predicted"/>
<dbReference type="Pfam" id="PF13673">
    <property type="entry name" value="Acetyltransf_10"/>
    <property type="match status" value="1"/>
</dbReference>
<dbReference type="EMBL" id="VDFO01000036">
    <property type="protein sequence ID" value="MQS98106.1"/>
    <property type="molecule type" value="Genomic_DNA"/>
</dbReference>
<sequence length="139" mass="16478">MIRRMKTDEVDKIADIWLQGNLEGHNFINPNYWIDNVDEVKKQFQQSEIYVFIDDTLKGFVGMQGNYIAGIFVQKEFQQQGIGKKLLDFLKQNHTKLQLTVYEKNDFAKKFYQNNDFKVVAQKTDTANEEKELDMIWTK</sequence>
<dbReference type="Proteomes" id="UP000371423">
    <property type="component" value="Unassembled WGS sequence"/>
</dbReference>
<evidence type="ECO:0000256" key="2">
    <source>
        <dbReference type="ARBA" id="ARBA00023315"/>
    </source>
</evidence>
<feature type="domain" description="N-acetyltransferase" evidence="3">
    <location>
        <begin position="1"/>
        <end position="139"/>
    </location>
</feature>
<evidence type="ECO:0000313" key="6">
    <source>
        <dbReference type="Proteomes" id="UP000371423"/>
    </source>
</evidence>
<evidence type="ECO:0000313" key="7">
    <source>
        <dbReference type="Proteomes" id="UP000414364"/>
    </source>
</evidence>
<keyword evidence="2" id="KW-0012">Acyltransferase</keyword>
<dbReference type="PROSITE" id="PS51186">
    <property type="entry name" value="GNAT"/>
    <property type="match status" value="1"/>
</dbReference>
<gene>
    <name evidence="5" type="ORF">FHL05_09455</name>
    <name evidence="4" type="ORF">FHL06_11020</name>
</gene>
<dbReference type="GO" id="GO:0016747">
    <property type="term" value="F:acyltransferase activity, transferring groups other than amino-acyl groups"/>
    <property type="evidence" value="ECO:0007669"/>
    <property type="project" value="InterPro"/>
</dbReference>
<dbReference type="CDD" id="cd04301">
    <property type="entry name" value="NAT_SF"/>
    <property type="match status" value="1"/>
</dbReference>
<evidence type="ECO:0000259" key="3">
    <source>
        <dbReference type="PROSITE" id="PS51186"/>
    </source>
</evidence>
<dbReference type="EMBL" id="VDFP01000029">
    <property type="protein sequence ID" value="MQS76874.1"/>
    <property type="molecule type" value="Genomic_DNA"/>
</dbReference>
<keyword evidence="1 4" id="KW-0808">Transferase</keyword>
<comment type="caution">
    <text evidence="4">The sequence shown here is derived from an EMBL/GenBank/DDBJ whole genome shotgun (WGS) entry which is preliminary data.</text>
</comment>
<name>A0A5P0ZRN7_9LACO</name>
<keyword evidence="6" id="KW-1185">Reference proteome</keyword>
<evidence type="ECO:0000256" key="1">
    <source>
        <dbReference type="ARBA" id="ARBA00022679"/>
    </source>
</evidence>
<protein>
    <submittedName>
        <fullName evidence="4">GNAT family N-acetyltransferase</fullName>
    </submittedName>
</protein>
<dbReference type="SUPFAM" id="SSF55729">
    <property type="entry name" value="Acyl-CoA N-acyltransferases (Nat)"/>
    <property type="match status" value="1"/>
</dbReference>
<dbReference type="AlphaFoldDB" id="A0A5P0ZRN7"/>
<reference evidence="6 7" key="1">
    <citation type="journal article" date="2019" name="Syst. Appl. Microbiol.">
        <title>Polyphasic characterization of two novel Lactobacillus spp. isolated from blown salami packages: Description of Lactobacillus halodurans sp. nov. and Lactobacillus salsicarnum sp. nov.</title>
        <authorList>
            <person name="Schuster J.A."/>
            <person name="Klingl A."/>
            <person name="Vogel R.F."/>
            <person name="Ehrmann M.A."/>
        </authorList>
    </citation>
    <scope>NUCLEOTIDE SEQUENCE [LARGE SCALE GENOMIC DNA]</scope>
    <source>
        <strain evidence="5 6">TMW 1.1920</strain>
        <strain evidence="4 7">TMW 1.2172</strain>
    </source>
</reference>
<dbReference type="PANTHER" id="PTHR43800">
    <property type="entry name" value="PEPTIDYL-LYSINE N-ACETYLTRANSFERASE YJAB"/>
    <property type="match status" value="1"/>
</dbReference>
<dbReference type="InterPro" id="IPR000182">
    <property type="entry name" value="GNAT_dom"/>
</dbReference>
<dbReference type="RefSeq" id="WP_153386555.1">
    <property type="nucleotide sequence ID" value="NZ_VDFO01000036.1"/>
</dbReference>
<dbReference type="PANTHER" id="PTHR43800:SF1">
    <property type="entry name" value="PEPTIDYL-LYSINE N-ACETYLTRANSFERASE YJAB"/>
    <property type="match status" value="1"/>
</dbReference>
<dbReference type="OrthoDB" id="9789605at2"/>
<evidence type="ECO:0000313" key="5">
    <source>
        <dbReference type="EMBL" id="MQS98106.1"/>
    </source>
</evidence>
<evidence type="ECO:0000313" key="4">
    <source>
        <dbReference type="EMBL" id="MQS76874.1"/>
    </source>
</evidence>
<dbReference type="Proteomes" id="UP000414364">
    <property type="component" value="Unassembled WGS sequence"/>
</dbReference>
<accession>A0A5P0ZRN7</accession>
<dbReference type="Gene3D" id="3.40.630.30">
    <property type="match status" value="1"/>
</dbReference>